<evidence type="ECO:0000256" key="2">
    <source>
        <dbReference type="ARBA" id="ARBA00004123"/>
    </source>
</evidence>
<feature type="region of interest" description="Disordered" evidence="21">
    <location>
        <begin position="458"/>
        <end position="524"/>
    </location>
</feature>
<dbReference type="CDD" id="cd20078">
    <property type="entry name" value="XPF_nuclease_XPF_euk"/>
    <property type="match status" value="1"/>
</dbReference>
<dbReference type="EMBL" id="GABZ01004184">
    <property type="protein sequence ID" value="JAA49341.1"/>
    <property type="molecule type" value="mRNA"/>
</dbReference>
<keyword evidence="9 23" id="KW-0255">Endonuclease</keyword>
<dbReference type="SUPFAM" id="SSF47781">
    <property type="entry name" value="RuvA domain 2-like"/>
    <property type="match status" value="1"/>
</dbReference>
<dbReference type="AlphaFoldDB" id="K9IZZ1"/>
<dbReference type="GO" id="GO:0000110">
    <property type="term" value="C:nucleotide-excision repair factor 1 complex"/>
    <property type="evidence" value="ECO:0007669"/>
    <property type="project" value="TreeGrafter"/>
</dbReference>
<keyword evidence="11" id="KW-0378">Hydrolase</keyword>
<comment type="subunit">
    <text evidence="18">Heterodimer composed of ERCC1 and ERCC4/XPF. Interacts with SLX4/BTBD12; this interaction is direct and links the ERCC1-ERCC4/XPF complex to SLX4, which may coordinate the action of the structure-specific endonuclease during DNA repair.</text>
</comment>
<dbReference type="FunFam" id="1.10.150.20:FF:000040">
    <property type="entry name" value="DNA repair endonuclease XPF isoform X2"/>
    <property type="match status" value="1"/>
</dbReference>
<dbReference type="InterPro" id="IPR011335">
    <property type="entry name" value="Restrct_endonuc-II-like"/>
</dbReference>
<dbReference type="PANTHER" id="PTHR10150:SF0">
    <property type="entry name" value="DNA REPAIR ENDONUCLEASE XPF"/>
    <property type="match status" value="1"/>
</dbReference>
<evidence type="ECO:0000259" key="22">
    <source>
        <dbReference type="SMART" id="SM00891"/>
    </source>
</evidence>
<dbReference type="InterPro" id="IPR047520">
    <property type="entry name" value="XPF_nuclease"/>
</dbReference>
<dbReference type="GO" id="GO:0005694">
    <property type="term" value="C:chromosome"/>
    <property type="evidence" value="ECO:0007669"/>
    <property type="project" value="UniProtKB-SubCell"/>
</dbReference>
<accession>K9IZZ1</accession>
<dbReference type="RefSeq" id="XP_024427337.2">
    <property type="nucleotide sequence ID" value="XM_024571569.4"/>
</dbReference>
<evidence type="ECO:0000256" key="18">
    <source>
        <dbReference type="ARBA" id="ARBA00064560"/>
    </source>
</evidence>
<keyword evidence="16" id="KW-0539">Nucleus</keyword>
<dbReference type="OrthoDB" id="361020at2759"/>
<dbReference type="InterPro" id="IPR006166">
    <property type="entry name" value="ERCC4_domain"/>
</dbReference>
<dbReference type="InterPro" id="IPR006167">
    <property type="entry name" value="XPF"/>
</dbReference>
<evidence type="ECO:0000256" key="20">
    <source>
        <dbReference type="ARBA" id="ARBA00078823"/>
    </source>
</evidence>
<name>K9IZZ1_DESRO</name>
<dbReference type="GO" id="GO:0003697">
    <property type="term" value="F:single-stranded DNA binding"/>
    <property type="evidence" value="ECO:0007669"/>
    <property type="project" value="InterPro"/>
</dbReference>
<dbReference type="GO" id="GO:0000014">
    <property type="term" value="F:single-stranded DNA endodeoxyribonuclease activity"/>
    <property type="evidence" value="ECO:0007669"/>
    <property type="project" value="TreeGrafter"/>
</dbReference>
<feature type="compositionally biased region" description="Basic residues" evidence="21">
    <location>
        <begin position="461"/>
        <end position="472"/>
    </location>
</feature>
<evidence type="ECO:0000256" key="4">
    <source>
        <dbReference type="ARBA" id="ARBA00010015"/>
    </source>
</evidence>
<evidence type="ECO:0000256" key="10">
    <source>
        <dbReference type="ARBA" id="ARBA00022763"/>
    </source>
</evidence>
<sequence length="916" mass="104176">MKPGPSARLTAMAPLLEYERQLVLELLEADGLVVCARGLGADRLLYHFLRLHCHPACLVLVLNTQPAEEEYFINQLKIEGVEHLPHRVTNEITSNSRYEVYTQGGVIFATSRILVVDFLTDRIPSDLITGILVYRAHRIIESCQEAFILRLFRQKNKRGFIKAFTDNAVAFDTGFCHVERVMRNLFVKKLYLWPRFHVAVNSFLEQHKPEVVEIHVSMTPAMLAMQTAILDILNACLKELKCHNPSLEVEDLSLENAIGKAFDKTIRHYLDPLWHQLGAKTKSLVQDLKILRTLLQYLSQYDCITFLNLLESLRATEKAFGQNSGWLFLDSSTSLFINARARVYRVPDAKMRKKGKMSGKVEIKEEQETKKELVLESNPKWEALTEVLKEIEAENAESEALGGPGQVLICASDDRTCSQLKECVTVGAEAFLLRLYRKTFEKDSKAEEMWMNFRKEDGSKRIRKSNKRPKDPHRKERASTKERTLKKKKQRLTLTQMMGNSEELEEEGDGKEGYPRDLGSSPESCLEEMKPEEFELNLSSDAAYGILKDPLTIIHPLLGCRDPYALTRVLHEVEPRYVVLYDAELTFVRQLEIYRASRPGKPLRVYFLIYGGSTEEQRYLTALRKEKEAFEKLIREKASMVVPEEREGRNETNLDLVRGSVSTGAPVDTRKAGGQEQKDVQQTIVVDMREFRSELPSLIHRRGIDIEPVTLEVGDYILTPDMCVERKSISDLIGSLNNGRLYSQCISMSRYYKRPVLLIEFDPSKPFSLIARGAFHQEISSNDVSSKLTLLTLHFPRLRILWCCSPHATAELFEELKQNKPQPDAATAMAVTADSEALPESEKYNPGPQDFLLKMPGVNAKNCRSLMSHIKNIAELASLSQDKLAGILGNAANAKQLYDFIHASYAEILSKGKMKK</sequence>
<evidence type="ECO:0000256" key="8">
    <source>
        <dbReference type="ARBA" id="ARBA00022737"/>
    </source>
</evidence>
<dbReference type="GO" id="GO:0003684">
    <property type="term" value="F:damaged DNA binding"/>
    <property type="evidence" value="ECO:0007669"/>
    <property type="project" value="TreeGrafter"/>
</dbReference>
<evidence type="ECO:0000256" key="9">
    <source>
        <dbReference type="ARBA" id="ARBA00022759"/>
    </source>
</evidence>
<comment type="subcellular location">
    <subcellularLocation>
        <location evidence="3">Chromosome</location>
    </subcellularLocation>
    <subcellularLocation>
        <location evidence="2">Nucleus</location>
    </subcellularLocation>
</comment>
<dbReference type="Gene3D" id="1.10.150.20">
    <property type="entry name" value="5' to 3' exonuclease, C-terminal subdomain"/>
    <property type="match status" value="1"/>
</dbReference>
<dbReference type="NCBIfam" id="TIGR00596">
    <property type="entry name" value="rad1"/>
    <property type="match status" value="1"/>
</dbReference>
<reference evidence="23" key="1">
    <citation type="submission" date="2012-11" db="EMBL/GenBank/DDBJ databases">
        <title>The Vampirome: Transcriptome and Proteome Analysis of the Submandibular and Accessory Glands of the Vampire Bat and Vector of Human Rabies, Desmodus rotundus.</title>
        <authorList>
            <person name="Francischetti I.M.B."/>
            <person name="Assumpcao T.C.F."/>
            <person name="Ma D."/>
            <person name="Vicente E.C."/>
            <person name="Ribeiro J.M.C."/>
        </authorList>
    </citation>
    <scope>NUCLEOTIDE SEQUENCE</scope>
    <source>
        <tissue evidence="23">Salivary gland</tissue>
    </source>
</reference>
<dbReference type="GeneID" id="112314948"/>
<dbReference type="Gene3D" id="3.40.50.10130">
    <property type="match status" value="1"/>
</dbReference>
<evidence type="ECO:0000256" key="7">
    <source>
        <dbReference type="ARBA" id="ARBA00022722"/>
    </source>
</evidence>
<dbReference type="GO" id="GO:0000712">
    <property type="term" value="P:resolution of meiotic recombination intermediates"/>
    <property type="evidence" value="ECO:0007669"/>
    <property type="project" value="TreeGrafter"/>
</dbReference>
<evidence type="ECO:0000256" key="13">
    <source>
        <dbReference type="ARBA" id="ARBA00022990"/>
    </source>
</evidence>
<evidence type="ECO:0000256" key="21">
    <source>
        <dbReference type="SAM" id="MobiDB-lite"/>
    </source>
</evidence>
<evidence type="ECO:0000256" key="3">
    <source>
        <dbReference type="ARBA" id="ARBA00004286"/>
    </source>
</evidence>
<evidence type="ECO:0000256" key="15">
    <source>
        <dbReference type="ARBA" id="ARBA00023204"/>
    </source>
</evidence>
<evidence type="ECO:0000256" key="5">
    <source>
        <dbReference type="ARBA" id="ARBA00022454"/>
    </source>
</evidence>
<keyword evidence="13" id="KW-0007">Acetylation</keyword>
<keyword evidence="12" id="KW-0460">Magnesium</keyword>
<dbReference type="SMART" id="SM00891">
    <property type="entry name" value="ERCC4"/>
    <property type="match status" value="1"/>
</dbReference>
<keyword evidence="5" id="KW-0158">Chromosome</keyword>
<keyword evidence="15" id="KW-0234">DNA repair</keyword>
<protein>
    <recommendedName>
        <fullName evidence="19">DNA repair endonuclease XPF</fullName>
    </recommendedName>
    <alternativeName>
        <fullName evidence="20">DNA excision repair protein ERCC-4</fullName>
    </alternativeName>
</protein>
<evidence type="ECO:0000256" key="1">
    <source>
        <dbReference type="ARBA" id="ARBA00001946"/>
    </source>
</evidence>
<evidence type="ECO:0000256" key="6">
    <source>
        <dbReference type="ARBA" id="ARBA00022553"/>
    </source>
</evidence>
<dbReference type="KEGG" id="dro:112314948"/>
<proteinExistence type="evidence at transcript level"/>
<comment type="similarity">
    <text evidence="4">Belongs to the XPF family.</text>
</comment>
<evidence type="ECO:0000256" key="19">
    <source>
        <dbReference type="ARBA" id="ARBA00072370"/>
    </source>
</evidence>
<dbReference type="Pfam" id="PF02732">
    <property type="entry name" value="ERCC4"/>
    <property type="match status" value="1"/>
</dbReference>
<comment type="cofactor">
    <cofactor evidence="1">
        <name>Mg(2+)</name>
        <dbReference type="ChEBI" id="CHEBI:18420"/>
    </cofactor>
</comment>
<feature type="compositionally biased region" description="Low complexity" evidence="21">
    <location>
        <begin position="492"/>
        <end position="501"/>
    </location>
</feature>
<comment type="function">
    <text evidence="17">Catalytic component of a structure-specific DNA repair endonuclease responsible for the 5-prime incision during DNA repair, and which is essential for nucleotide excision repair (NER) and interstrand cross-link (ICL) repair.</text>
</comment>
<dbReference type="GO" id="GO:0000724">
    <property type="term" value="P:double-strand break repair via homologous recombination"/>
    <property type="evidence" value="ECO:0007669"/>
    <property type="project" value="TreeGrafter"/>
</dbReference>
<dbReference type="SUPFAM" id="SSF52980">
    <property type="entry name" value="Restriction endonuclease-like"/>
    <property type="match status" value="1"/>
</dbReference>
<dbReference type="GO" id="GO:0009411">
    <property type="term" value="P:response to UV"/>
    <property type="evidence" value="ECO:0007669"/>
    <property type="project" value="UniProtKB-ARBA"/>
</dbReference>
<evidence type="ECO:0000256" key="14">
    <source>
        <dbReference type="ARBA" id="ARBA00023125"/>
    </source>
</evidence>
<keyword evidence="7" id="KW-0540">Nuclease</keyword>
<keyword evidence="8" id="KW-0677">Repeat</keyword>
<feature type="domain" description="ERCC4" evidence="22">
    <location>
        <begin position="683"/>
        <end position="763"/>
    </location>
</feature>
<dbReference type="GO" id="GO:1901255">
    <property type="term" value="P:nucleotide-excision repair involved in interstrand cross-link repair"/>
    <property type="evidence" value="ECO:0007669"/>
    <property type="project" value="TreeGrafter"/>
</dbReference>
<dbReference type="FunFam" id="3.40.50.10130:FF:000002">
    <property type="entry name" value="DNA repair endonuclease XPF"/>
    <property type="match status" value="1"/>
</dbReference>
<dbReference type="InterPro" id="IPR010994">
    <property type="entry name" value="RuvA_2-like"/>
</dbReference>
<dbReference type="PANTHER" id="PTHR10150">
    <property type="entry name" value="DNA REPAIR ENDONUCLEASE XPF"/>
    <property type="match status" value="1"/>
</dbReference>
<evidence type="ECO:0000256" key="16">
    <source>
        <dbReference type="ARBA" id="ARBA00023242"/>
    </source>
</evidence>
<keyword evidence="10" id="KW-0227">DNA damage</keyword>
<keyword evidence="6" id="KW-0597">Phosphoprotein</keyword>
<evidence type="ECO:0000313" key="23">
    <source>
        <dbReference type="EMBL" id="JAA49341.1"/>
    </source>
</evidence>
<organism evidence="23">
    <name type="scientific">Desmodus rotundus</name>
    <name type="common">Vampire bat</name>
    <dbReference type="NCBI Taxonomy" id="9430"/>
    <lineage>
        <taxon>Eukaryota</taxon>
        <taxon>Metazoa</taxon>
        <taxon>Chordata</taxon>
        <taxon>Craniata</taxon>
        <taxon>Vertebrata</taxon>
        <taxon>Euteleostomi</taxon>
        <taxon>Mammalia</taxon>
        <taxon>Eutheria</taxon>
        <taxon>Laurasiatheria</taxon>
        <taxon>Chiroptera</taxon>
        <taxon>Yangochiroptera</taxon>
        <taxon>Phyllostomidae</taxon>
        <taxon>Desmodontinae</taxon>
        <taxon>Desmodus</taxon>
    </lineage>
</organism>
<evidence type="ECO:0000256" key="12">
    <source>
        <dbReference type="ARBA" id="ARBA00022842"/>
    </source>
</evidence>
<dbReference type="CTD" id="2072"/>
<keyword evidence="14" id="KW-0238">DNA-binding</keyword>
<evidence type="ECO:0000256" key="11">
    <source>
        <dbReference type="ARBA" id="ARBA00022801"/>
    </source>
</evidence>
<feature type="compositionally biased region" description="Basic and acidic residues" evidence="21">
    <location>
        <begin position="473"/>
        <end position="483"/>
    </location>
</feature>
<evidence type="ECO:0000256" key="17">
    <source>
        <dbReference type="ARBA" id="ARBA00060353"/>
    </source>
</evidence>